<gene>
    <name evidence="2" type="ORF">VFPPC_15817</name>
</gene>
<proteinExistence type="predicted"/>
<name>A0A179FTC0_METCM</name>
<reference evidence="2 3" key="1">
    <citation type="journal article" date="2016" name="PLoS Pathog.">
        <title>Biosynthesis of antibiotic leucinostatins in bio-control fungus Purpureocillium lilacinum and their inhibition on phytophthora revealed by genome mining.</title>
        <authorList>
            <person name="Wang G."/>
            <person name="Liu Z."/>
            <person name="Lin R."/>
            <person name="Li E."/>
            <person name="Mao Z."/>
            <person name="Ling J."/>
            <person name="Yang Y."/>
            <person name="Yin W.B."/>
            <person name="Xie B."/>
        </authorList>
    </citation>
    <scope>NUCLEOTIDE SEQUENCE [LARGE SCALE GENOMIC DNA]</scope>
    <source>
        <strain evidence="2">170</strain>
    </source>
</reference>
<protein>
    <submittedName>
        <fullName evidence="2">Uncharacterized protein</fullName>
    </submittedName>
</protein>
<dbReference type="Proteomes" id="UP000078397">
    <property type="component" value="Unassembled WGS sequence"/>
</dbReference>
<dbReference type="EMBL" id="LSBJ02000003">
    <property type="protein sequence ID" value="OAQ68343.1"/>
    <property type="molecule type" value="Genomic_DNA"/>
</dbReference>
<evidence type="ECO:0000256" key="1">
    <source>
        <dbReference type="SAM" id="MobiDB-lite"/>
    </source>
</evidence>
<feature type="compositionally biased region" description="Basic and acidic residues" evidence="1">
    <location>
        <begin position="7"/>
        <end position="17"/>
    </location>
</feature>
<evidence type="ECO:0000313" key="3">
    <source>
        <dbReference type="Proteomes" id="UP000078397"/>
    </source>
</evidence>
<feature type="region of interest" description="Disordered" evidence="1">
    <location>
        <begin position="1"/>
        <end position="93"/>
    </location>
</feature>
<keyword evidence="3" id="KW-1185">Reference proteome</keyword>
<dbReference type="AlphaFoldDB" id="A0A179FTC0"/>
<dbReference type="RefSeq" id="XP_018145193.1">
    <property type="nucleotide sequence ID" value="XM_018293570.1"/>
</dbReference>
<feature type="compositionally biased region" description="Polar residues" evidence="1">
    <location>
        <begin position="38"/>
        <end position="56"/>
    </location>
</feature>
<dbReference type="GeneID" id="28857564"/>
<sequence>MQYGTTGKREASKHFDRTGVTTSLSIPKEQEVSEGASAPSQAWSRSRPKPQSTNGATWRHGGREFEDLNCESVTDPHTSQLSIDRPGQNSLLK</sequence>
<evidence type="ECO:0000313" key="2">
    <source>
        <dbReference type="EMBL" id="OAQ68343.1"/>
    </source>
</evidence>
<comment type="caution">
    <text evidence="2">The sequence shown here is derived from an EMBL/GenBank/DDBJ whole genome shotgun (WGS) entry which is preliminary data.</text>
</comment>
<dbReference type="KEGG" id="pchm:VFPPC_15817"/>
<accession>A0A179FTC0</accession>
<feature type="compositionally biased region" description="Polar residues" evidence="1">
    <location>
        <begin position="71"/>
        <end position="93"/>
    </location>
</feature>
<organism evidence="2 3">
    <name type="scientific">Pochonia chlamydosporia 170</name>
    <dbReference type="NCBI Taxonomy" id="1380566"/>
    <lineage>
        <taxon>Eukaryota</taxon>
        <taxon>Fungi</taxon>
        <taxon>Dikarya</taxon>
        <taxon>Ascomycota</taxon>
        <taxon>Pezizomycotina</taxon>
        <taxon>Sordariomycetes</taxon>
        <taxon>Hypocreomycetidae</taxon>
        <taxon>Hypocreales</taxon>
        <taxon>Clavicipitaceae</taxon>
        <taxon>Pochonia</taxon>
    </lineage>
</organism>